<dbReference type="EMBL" id="GGEC01072962">
    <property type="protein sequence ID" value="MBX53446.1"/>
    <property type="molecule type" value="Transcribed_RNA"/>
</dbReference>
<feature type="transmembrane region" description="Helical" evidence="1">
    <location>
        <begin position="20"/>
        <end position="39"/>
    </location>
</feature>
<dbReference type="AlphaFoldDB" id="A0A2P2PFD5"/>
<evidence type="ECO:0000313" key="2">
    <source>
        <dbReference type="EMBL" id="MBX53446.1"/>
    </source>
</evidence>
<evidence type="ECO:0000256" key="1">
    <source>
        <dbReference type="SAM" id="Phobius"/>
    </source>
</evidence>
<keyword evidence="1" id="KW-0472">Membrane</keyword>
<keyword evidence="1" id="KW-0812">Transmembrane</keyword>
<keyword evidence="1" id="KW-1133">Transmembrane helix</keyword>
<name>A0A2P2PFD5_RHIMU</name>
<sequence>MEERKSSIFSVHLREKEMYWLSAFVSWSWMVYLLFLYFVSCY</sequence>
<protein>
    <submittedName>
        <fullName evidence="2">Uncharacterized protein</fullName>
    </submittedName>
</protein>
<proteinExistence type="predicted"/>
<reference evidence="2" key="1">
    <citation type="submission" date="2018-02" db="EMBL/GenBank/DDBJ databases">
        <title>Rhizophora mucronata_Transcriptome.</title>
        <authorList>
            <person name="Meera S.P."/>
            <person name="Sreeshan A."/>
            <person name="Augustine A."/>
        </authorList>
    </citation>
    <scope>NUCLEOTIDE SEQUENCE</scope>
    <source>
        <tissue evidence="2">Leaf</tissue>
    </source>
</reference>
<organism evidence="2">
    <name type="scientific">Rhizophora mucronata</name>
    <name type="common">Asiatic mangrove</name>
    <dbReference type="NCBI Taxonomy" id="61149"/>
    <lineage>
        <taxon>Eukaryota</taxon>
        <taxon>Viridiplantae</taxon>
        <taxon>Streptophyta</taxon>
        <taxon>Embryophyta</taxon>
        <taxon>Tracheophyta</taxon>
        <taxon>Spermatophyta</taxon>
        <taxon>Magnoliopsida</taxon>
        <taxon>eudicotyledons</taxon>
        <taxon>Gunneridae</taxon>
        <taxon>Pentapetalae</taxon>
        <taxon>rosids</taxon>
        <taxon>fabids</taxon>
        <taxon>Malpighiales</taxon>
        <taxon>Rhizophoraceae</taxon>
        <taxon>Rhizophora</taxon>
    </lineage>
</organism>
<accession>A0A2P2PFD5</accession>